<dbReference type="OrthoDB" id="9778159at2"/>
<evidence type="ECO:0000313" key="2">
    <source>
        <dbReference type="Proteomes" id="UP000829401"/>
    </source>
</evidence>
<organism evidence="1 2">
    <name type="scientific">Alicyclobacillus acidoterrestris (strain ATCC 49025 / DSM 3922 / CIP 106132 / NCIMB 13137 / GD3B)</name>
    <dbReference type="NCBI Taxonomy" id="1356854"/>
    <lineage>
        <taxon>Bacteria</taxon>
        <taxon>Bacillati</taxon>
        <taxon>Bacillota</taxon>
        <taxon>Bacilli</taxon>
        <taxon>Bacillales</taxon>
        <taxon>Alicyclobacillaceae</taxon>
        <taxon>Alicyclobacillus</taxon>
    </lineage>
</organism>
<name>T0BS61_ALIAG</name>
<dbReference type="AlphaFoldDB" id="T0BS61"/>
<protein>
    <submittedName>
        <fullName evidence="1">Aminopeptidase P family N-terminal domain-containing protein</fullName>
    </submittedName>
</protein>
<proteinExistence type="predicted"/>
<accession>A0A9E6ZGP0</accession>
<dbReference type="KEGG" id="aaco:K1I37_07320"/>
<dbReference type="Proteomes" id="UP000829401">
    <property type="component" value="Chromosome"/>
</dbReference>
<keyword evidence="1" id="KW-0378">Hydrolase</keyword>
<keyword evidence="2" id="KW-1185">Reference proteome</keyword>
<dbReference type="GO" id="GO:0004177">
    <property type="term" value="F:aminopeptidase activity"/>
    <property type="evidence" value="ECO:0007669"/>
    <property type="project" value="UniProtKB-KW"/>
</dbReference>
<dbReference type="RefSeq" id="WP_021297634.1">
    <property type="nucleotide sequence ID" value="NZ_AURB01000156.1"/>
</dbReference>
<dbReference type="STRING" id="1356854.N007_12885"/>
<dbReference type="Gene3D" id="3.40.350.10">
    <property type="entry name" value="Creatinase/prolidase N-terminal domain"/>
    <property type="match status" value="1"/>
</dbReference>
<keyword evidence="1" id="KW-0031">Aminopeptidase</keyword>
<dbReference type="EMBL" id="CP080467">
    <property type="protein sequence ID" value="UNO50277.1"/>
    <property type="molecule type" value="Genomic_DNA"/>
</dbReference>
<dbReference type="InterPro" id="IPR000587">
    <property type="entry name" value="Creatinase_N"/>
</dbReference>
<evidence type="ECO:0000313" key="1">
    <source>
        <dbReference type="EMBL" id="UNO50277.1"/>
    </source>
</evidence>
<dbReference type="eggNOG" id="COG0006">
    <property type="taxonomic scope" value="Bacteria"/>
</dbReference>
<dbReference type="InterPro" id="IPR029149">
    <property type="entry name" value="Creatin/AminoP/Spt16_N"/>
</dbReference>
<keyword evidence="1" id="KW-0645">Protease</keyword>
<sequence>MKRGLVLLDPTETTTEELKARVSDCQRLLQDRGIDLALIYGDVYRSGDITYLSNLCIYWNEGILLVPAKQDPVFLTKLSRRVHPWMRANSIIEDLRSGPNLAQLVAEYVNEQPAGVIGLSEMNWWPASVIEELRAKLPGWELRDLQSAIREKRQVPSASEQKLLLESAKVSARAVAAGLDGALSNPERAGAAERVARMAGVEDVFVYCYESGSQADTVEVISEYRGYWTTAARVIARESADWANMMDVTYGVIVQELRAGTDLNRLYAQLGAVIPEENNLSWKLDLIHHTDIETQGDYRLPDELDKPIPAGSVVGLRLVCTFADGTEAVMADTFAVEEYGANRLTGDLPIARYQPNEK</sequence>
<dbReference type="Pfam" id="PF01321">
    <property type="entry name" value="Creatinase_N"/>
    <property type="match status" value="1"/>
</dbReference>
<dbReference type="SUPFAM" id="SSF53092">
    <property type="entry name" value="Creatinase/prolidase N-terminal domain"/>
    <property type="match status" value="1"/>
</dbReference>
<accession>T0BS61</accession>
<reference evidence="2" key="1">
    <citation type="journal article" date="2022" name="G3 (Bethesda)">
        <title>Unveiling the complete genome sequence of Alicyclobacillus acidoterrestris DSM 3922T, a taint-producing strain.</title>
        <authorList>
            <person name="Leonardo I.C."/>
            <person name="Barreto Crespo M.T."/>
            <person name="Gaspar F.B."/>
        </authorList>
    </citation>
    <scope>NUCLEOTIDE SEQUENCE [LARGE SCALE GENOMIC DNA]</scope>
    <source>
        <strain evidence="2">DSM 3922</strain>
    </source>
</reference>
<gene>
    <name evidence="1" type="ORF">K1I37_07320</name>
</gene>